<reference evidence="2 3" key="1">
    <citation type="submission" date="2019-03" db="EMBL/GenBank/DDBJ databases">
        <title>Diversity of the mouse oral microbiome.</title>
        <authorList>
            <person name="Joseph S."/>
            <person name="Aduse-Opoku J."/>
            <person name="Curtis M."/>
            <person name="Wade W."/>
            <person name="Hashim A."/>
        </authorList>
    </citation>
    <scope>NUCLEOTIDE SEQUENCE [LARGE SCALE GENOMIC DNA]</scope>
    <source>
        <strain evidence="2 3">P11</strain>
    </source>
</reference>
<name>A0A4Y9IK73_9BACT</name>
<dbReference type="InterPro" id="IPR052164">
    <property type="entry name" value="Anthracycline_SecMetBiosynth"/>
</dbReference>
<evidence type="ECO:0000259" key="1">
    <source>
        <dbReference type="PROSITE" id="PS51819"/>
    </source>
</evidence>
<sequence length="122" mass="13375">MKKLVAFFEIPSVDFNRAVKFYELVLGISFNAMDFGHEKMAFFPEESGKCPGAISYAPDFNPSKDGVLISFSVESIETALDNIVKSGGKRIIPKTKIEAEGVGYFATFIDSEGNSIGLYSDK</sequence>
<accession>A0A4Y9IK73</accession>
<organism evidence="2 3">
    <name type="scientific">Dysgonomonas mossii</name>
    <dbReference type="NCBI Taxonomy" id="163665"/>
    <lineage>
        <taxon>Bacteria</taxon>
        <taxon>Pseudomonadati</taxon>
        <taxon>Bacteroidota</taxon>
        <taxon>Bacteroidia</taxon>
        <taxon>Bacteroidales</taxon>
        <taxon>Dysgonomonadaceae</taxon>
        <taxon>Dysgonomonas</taxon>
    </lineage>
</organism>
<dbReference type="Proteomes" id="UP000298285">
    <property type="component" value="Unassembled WGS sequence"/>
</dbReference>
<dbReference type="AlphaFoldDB" id="A0A4Y9IK73"/>
<dbReference type="InterPro" id="IPR004360">
    <property type="entry name" value="Glyas_Fos-R_dOase_dom"/>
</dbReference>
<evidence type="ECO:0000313" key="3">
    <source>
        <dbReference type="Proteomes" id="UP000298285"/>
    </source>
</evidence>
<protein>
    <submittedName>
        <fullName evidence="2">VOC family protein</fullName>
    </submittedName>
</protein>
<dbReference type="PROSITE" id="PS51819">
    <property type="entry name" value="VOC"/>
    <property type="match status" value="1"/>
</dbReference>
<evidence type="ECO:0000313" key="2">
    <source>
        <dbReference type="EMBL" id="TFU88702.1"/>
    </source>
</evidence>
<dbReference type="Gene3D" id="3.10.180.10">
    <property type="entry name" value="2,3-Dihydroxybiphenyl 1,2-Dioxygenase, domain 1"/>
    <property type="match status" value="1"/>
</dbReference>
<dbReference type="PANTHER" id="PTHR33993">
    <property type="entry name" value="GLYOXALASE-RELATED"/>
    <property type="match status" value="1"/>
</dbReference>
<dbReference type="CDD" id="cd07247">
    <property type="entry name" value="SgaA_N_like"/>
    <property type="match status" value="1"/>
</dbReference>
<dbReference type="OrthoDB" id="9804235at2"/>
<dbReference type="Pfam" id="PF00903">
    <property type="entry name" value="Glyoxalase"/>
    <property type="match status" value="1"/>
</dbReference>
<dbReference type="EMBL" id="SPPK01000004">
    <property type="protein sequence ID" value="TFU88702.1"/>
    <property type="molecule type" value="Genomic_DNA"/>
</dbReference>
<feature type="domain" description="VOC" evidence="1">
    <location>
        <begin position="4"/>
        <end position="121"/>
    </location>
</feature>
<comment type="caution">
    <text evidence="2">The sequence shown here is derived from an EMBL/GenBank/DDBJ whole genome shotgun (WGS) entry which is preliminary data.</text>
</comment>
<dbReference type="InterPro" id="IPR029068">
    <property type="entry name" value="Glyas_Bleomycin-R_OHBP_Dase"/>
</dbReference>
<dbReference type="InterPro" id="IPR037523">
    <property type="entry name" value="VOC_core"/>
</dbReference>
<proteinExistence type="predicted"/>
<gene>
    <name evidence="2" type="ORF">E4T88_12575</name>
</gene>
<dbReference type="PANTHER" id="PTHR33993:SF2">
    <property type="entry name" value="VOC DOMAIN-CONTAINING PROTEIN"/>
    <property type="match status" value="1"/>
</dbReference>
<dbReference type="SUPFAM" id="SSF54593">
    <property type="entry name" value="Glyoxalase/Bleomycin resistance protein/Dihydroxybiphenyl dioxygenase"/>
    <property type="match status" value="1"/>
</dbReference>
<dbReference type="RefSeq" id="WP_135105947.1">
    <property type="nucleotide sequence ID" value="NZ_JADGKW010000004.1"/>
</dbReference>